<evidence type="ECO:0000256" key="3">
    <source>
        <dbReference type="ARBA" id="ARBA00022448"/>
    </source>
</evidence>
<dbReference type="GO" id="GO:0010312">
    <property type="term" value="P:detoxification of zinc ion"/>
    <property type="evidence" value="ECO:0007669"/>
    <property type="project" value="TreeGrafter"/>
</dbReference>
<evidence type="ECO:0000256" key="2">
    <source>
        <dbReference type="ARBA" id="ARBA00008873"/>
    </source>
</evidence>
<keyword evidence="3" id="KW-0813">Transport</keyword>
<dbReference type="InterPro" id="IPR027469">
    <property type="entry name" value="Cation_efflux_TMD_sf"/>
</dbReference>
<evidence type="ECO:0000256" key="6">
    <source>
        <dbReference type="ARBA" id="ARBA00022989"/>
    </source>
</evidence>
<evidence type="ECO:0000256" key="8">
    <source>
        <dbReference type="SAM" id="Phobius"/>
    </source>
</evidence>
<evidence type="ECO:0000256" key="1">
    <source>
        <dbReference type="ARBA" id="ARBA00004141"/>
    </source>
</evidence>
<dbReference type="GO" id="GO:0005794">
    <property type="term" value="C:Golgi apparatus"/>
    <property type="evidence" value="ECO:0007669"/>
    <property type="project" value="TreeGrafter"/>
</dbReference>
<accession>A0A8C1UZ49</accession>
<keyword evidence="7 8" id="KW-0472">Membrane</keyword>
<keyword evidence="5" id="KW-0862">Zinc</keyword>
<dbReference type="Ensembl" id="ENSCCRT00015045591.1">
    <property type="protein sequence ID" value="ENSCCRP00015044095.1"/>
    <property type="gene ID" value="ENSCCRG00015018299.1"/>
</dbReference>
<dbReference type="Gene3D" id="1.20.1510.10">
    <property type="entry name" value="Cation efflux protein transmembrane domain"/>
    <property type="match status" value="1"/>
</dbReference>
<keyword evidence="4 8" id="KW-0812">Transmembrane</keyword>
<dbReference type="Proteomes" id="UP000694700">
    <property type="component" value="Unplaced"/>
</dbReference>
<dbReference type="SUPFAM" id="SSF160240">
    <property type="entry name" value="Cation efflux protein cytoplasmic domain-like"/>
    <property type="match status" value="1"/>
</dbReference>
<dbReference type="Pfam" id="PF16916">
    <property type="entry name" value="ZT_dimer"/>
    <property type="match status" value="1"/>
</dbReference>
<dbReference type="GO" id="GO:0005783">
    <property type="term" value="C:endoplasmic reticulum"/>
    <property type="evidence" value="ECO:0007669"/>
    <property type="project" value="TreeGrafter"/>
</dbReference>
<dbReference type="GO" id="GO:0005385">
    <property type="term" value="F:zinc ion transmembrane transporter activity"/>
    <property type="evidence" value="ECO:0007669"/>
    <property type="project" value="TreeGrafter"/>
</dbReference>
<dbReference type="PANTHER" id="PTHR45820">
    <property type="entry name" value="FI23527P1"/>
    <property type="match status" value="1"/>
</dbReference>
<evidence type="ECO:0000256" key="5">
    <source>
        <dbReference type="ARBA" id="ARBA00022833"/>
    </source>
</evidence>
<evidence type="ECO:0000313" key="12">
    <source>
        <dbReference type="Proteomes" id="UP000694700"/>
    </source>
</evidence>
<feature type="transmembrane region" description="Helical" evidence="8">
    <location>
        <begin position="104"/>
        <end position="124"/>
    </location>
</feature>
<dbReference type="GO" id="GO:0015297">
    <property type="term" value="F:antiporter activity"/>
    <property type="evidence" value="ECO:0007669"/>
    <property type="project" value="UniProtKB-KW"/>
</dbReference>
<reference evidence="11" key="1">
    <citation type="submission" date="2025-08" db="UniProtKB">
        <authorList>
            <consortium name="Ensembl"/>
        </authorList>
    </citation>
    <scope>IDENTIFICATION</scope>
</reference>
<keyword evidence="6 8" id="KW-1133">Transmembrane helix</keyword>
<dbReference type="InterPro" id="IPR058533">
    <property type="entry name" value="Cation_efflux_TM"/>
</dbReference>
<dbReference type="InterPro" id="IPR036837">
    <property type="entry name" value="Cation_efflux_CTD_sf"/>
</dbReference>
<proteinExistence type="inferred from homology"/>
<dbReference type="SUPFAM" id="SSF161111">
    <property type="entry name" value="Cation efflux protein transmembrane domain-like"/>
    <property type="match status" value="1"/>
</dbReference>
<dbReference type="GO" id="GO:0019855">
    <property type="term" value="F:calcium channel inhibitor activity"/>
    <property type="evidence" value="ECO:0007669"/>
    <property type="project" value="TreeGrafter"/>
</dbReference>
<organism evidence="11 12">
    <name type="scientific">Cyprinus carpio</name>
    <name type="common">Common carp</name>
    <dbReference type="NCBI Taxonomy" id="7962"/>
    <lineage>
        <taxon>Eukaryota</taxon>
        <taxon>Metazoa</taxon>
        <taxon>Chordata</taxon>
        <taxon>Craniata</taxon>
        <taxon>Vertebrata</taxon>
        <taxon>Euteleostomi</taxon>
        <taxon>Actinopterygii</taxon>
        <taxon>Neopterygii</taxon>
        <taxon>Teleostei</taxon>
        <taxon>Ostariophysi</taxon>
        <taxon>Cypriniformes</taxon>
        <taxon>Cyprinidae</taxon>
        <taxon>Cyprininae</taxon>
        <taxon>Cyprinus</taxon>
    </lineage>
</organism>
<comment type="similarity">
    <text evidence="2">Belongs to the cation diffusion facilitator (CDF) transporter (TC 2.A.4) family. SLC30A subfamily.</text>
</comment>
<feature type="domain" description="Cation efflux protein cytoplasmic" evidence="10">
    <location>
        <begin position="214"/>
        <end position="285"/>
    </location>
</feature>
<dbReference type="GO" id="GO:0006882">
    <property type="term" value="P:intracellular zinc ion homeostasis"/>
    <property type="evidence" value="ECO:0007669"/>
    <property type="project" value="TreeGrafter"/>
</dbReference>
<dbReference type="AlphaFoldDB" id="A0A8C1UZ49"/>
<sequence length="336" mass="36324">MARISSSSYMCVLVLTLGFLVFEIVVGRICRSLLIAVDSFHTLYIFINLTLSAIKHHSSSPSSPDPSTTGLFRRSESSVSLLMASQCVSISLEILTHLVQPEPIQHPLLSIVVGGTSLIFNVLCAPGRSGFRRQQLGFVAVIQDLLSSVLVLTSGLVLLLSAAHCHRPHSDCHLLVYLDAGFSAVCVLVLFSTALPRLRRYGLLVLQATPLHLSVAQVRLRLTRVPGVLSVHELHVWQLSEALLVASLHVHCPVGLNAAQCTDLMERITAALNAFGIKHCTVQPELIRSGAAVCSLCCGQECVEKLCCSPPETESPVCVQEEESCSPAPHRSDLIL</sequence>
<feature type="transmembrane region" description="Helical" evidence="8">
    <location>
        <begin position="136"/>
        <end position="162"/>
    </location>
</feature>
<comment type="subcellular location">
    <subcellularLocation>
        <location evidence="1">Membrane</location>
        <topology evidence="1">Multi-pass membrane protein</topology>
    </subcellularLocation>
</comment>
<evidence type="ECO:0000313" key="11">
    <source>
        <dbReference type="Ensembl" id="ENSCCRP00015044095.1"/>
    </source>
</evidence>
<evidence type="ECO:0000256" key="4">
    <source>
        <dbReference type="ARBA" id="ARBA00022692"/>
    </source>
</evidence>
<protein>
    <submittedName>
        <fullName evidence="11">Uncharacterized protein</fullName>
    </submittedName>
</protein>
<feature type="domain" description="Cation efflux protein transmembrane" evidence="9">
    <location>
        <begin position="12"/>
        <end position="199"/>
    </location>
</feature>
<evidence type="ECO:0000259" key="10">
    <source>
        <dbReference type="Pfam" id="PF16916"/>
    </source>
</evidence>
<dbReference type="InterPro" id="IPR027470">
    <property type="entry name" value="Cation_efflux_CTD"/>
</dbReference>
<feature type="transmembrane region" description="Helical" evidence="8">
    <location>
        <begin position="6"/>
        <end position="26"/>
    </location>
</feature>
<dbReference type="Pfam" id="PF01545">
    <property type="entry name" value="Cation_efflux"/>
    <property type="match status" value="1"/>
</dbReference>
<dbReference type="PANTHER" id="PTHR45820:SF6">
    <property type="entry name" value="ZINC_CADMIUM RESISTANCE PROTEIN-LIKE"/>
    <property type="match status" value="1"/>
</dbReference>
<feature type="transmembrane region" description="Helical" evidence="8">
    <location>
        <begin position="33"/>
        <end position="54"/>
    </location>
</feature>
<feature type="transmembrane region" description="Helical" evidence="8">
    <location>
        <begin position="174"/>
        <end position="195"/>
    </location>
</feature>
<name>A0A8C1UZ49_CYPCA</name>
<dbReference type="GO" id="GO:0016020">
    <property type="term" value="C:membrane"/>
    <property type="evidence" value="ECO:0007669"/>
    <property type="project" value="UniProtKB-SubCell"/>
</dbReference>
<evidence type="ECO:0000256" key="7">
    <source>
        <dbReference type="ARBA" id="ARBA00023136"/>
    </source>
</evidence>
<evidence type="ECO:0000259" key="9">
    <source>
        <dbReference type="Pfam" id="PF01545"/>
    </source>
</evidence>